<reference evidence="2" key="1">
    <citation type="submission" date="2024-02" db="EMBL/GenBank/DDBJ databases">
        <authorList>
            <consortium name="ELIXIR-Norway"/>
            <consortium name="Elixir Norway"/>
        </authorList>
    </citation>
    <scope>NUCLEOTIDE SEQUENCE</scope>
</reference>
<gene>
    <name evidence="2" type="ORF">CSSPTR1EN2_LOCUS22065</name>
</gene>
<evidence type="ECO:0000313" key="2">
    <source>
        <dbReference type="EMBL" id="CAK9234152.1"/>
    </source>
</evidence>
<name>A0ABP0V113_9BRYO</name>
<dbReference type="Proteomes" id="UP001497512">
    <property type="component" value="Chromosome 8"/>
</dbReference>
<proteinExistence type="predicted"/>
<feature type="region of interest" description="Disordered" evidence="1">
    <location>
        <begin position="1"/>
        <end position="46"/>
    </location>
</feature>
<protein>
    <submittedName>
        <fullName evidence="2">Uncharacterized protein</fullName>
    </submittedName>
</protein>
<accession>A0ABP0V113</accession>
<evidence type="ECO:0000313" key="3">
    <source>
        <dbReference type="Proteomes" id="UP001497512"/>
    </source>
</evidence>
<feature type="compositionally biased region" description="Acidic residues" evidence="1">
    <location>
        <begin position="1"/>
        <end position="11"/>
    </location>
</feature>
<dbReference type="EMBL" id="OZ019900">
    <property type="protein sequence ID" value="CAK9234152.1"/>
    <property type="molecule type" value="Genomic_DNA"/>
</dbReference>
<organism evidence="2 3">
    <name type="scientific">Sphagnum troendelagicum</name>
    <dbReference type="NCBI Taxonomy" id="128251"/>
    <lineage>
        <taxon>Eukaryota</taxon>
        <taxon>Viridiplantae</taxon>
        <taxon>Streptophyta</taxon>
        <taxon>Embryophyta</taxon>
        <taxon>Bryophyta</taxon>
        <taxon>Sphagnophytina</taxon>
        <taxon>Sphagnopsida</taxon>
        <taxon>Sphagnales</taxon>
        <taxon>Sphagnaceae</taxon>
        <taxon>Sphagnum</taxon>
    </lineage>
</organism>
<evidence type="ECO:0000256" key="1">
    <source>
        <dbReference type="SAM" id="MobiDB-lite"/>
    </source>
</evidence>
<sequence length="85" mass="9448">MRVGEEEEEEELGKTEKPKGQSAEAVEPAADGRSHHRTLQRQTAGAEGLHEAGCHFRADNEIASGVFPYWAQCVPRWSKPYMAIP</sequence>
<keyword evidence="3" id="KW-1185">Reference proteome</keyword>